<accession>A0A432WI61</accession>
<reference evidence="2 3" key="1">
    <citation type="journal article" date="2011" name="Front. Microbiol.">
        <title>Genomic signatures of strain selection and enhancement in Bacillus atrophaeus var. globigii, a historical biowarfare simulant.</title>
        <authorList>
            <person name="Gibbons H.S."/>
            <person name="Broomall S.M."/>
            <person name="McNew L.A."/>
            <person name="Daligault H."/>
            <person name="Chapman C."/>
            <person name="Bruce D."/>
            <person name="Karavis M."/>
            <person name="Krepps M."/>
            <person name="McGregor P.A."/>
            <person name="Hong C."/>
            <person name="Park K.H."/>
            <person name="Akmal A."/>
            <person name="Feldman A."/>
            <person name="Lin J.S."/>
            <person name="Chang W.E."/>
            <person name="Higgs B.W."/>
            <person name="Demirev P."/>
            <person name="Lindquist J."/>
            <person name="Liem A."/>
            <person name="Fochler E."/>
            <person name="Read T.D."/>
            <person name="Tapia R."/>
            <person name="Johnson S."/>
            <person name="Bishop-Lilly K.A."/>
            <person name="Detter C."/>
            <person name="Han C."/>
            <person name="Sozhamannan S."/>
            <person name="Rosenzweig C.N."/>
            <person name="Skowronski E.W."/>
        </authorList>
    </citation>
    <scope>NUCLEOTIDE SEQUENCE [LARGE SCALE GENOMIC DNA]</scope>
    <source>
        <strain evidence="2 3">GYP-17</strain>
    </source>
</reference>
<dbReference type="GO" id="GO:0005886">
    <property type="term" value="C:plasma membrane"/>
    <property type="evidence" value="ECO:0007669"/>
    <property type="project" value="TreeGrafter"/>
</dbReference>
<dbReference type="InterPro" id="IPR031347">
    <property type="entry name" value="AmpE"/>
</dbReference>
<comment type="caution">
    <text evidence="2">The sequence shown here is derived from an EMBL/GenBank/DDBJ whole genome shotgun (WGS) entry which is preliminary data.</text>
</comment>
<proteinExistence type="predicted"/>
<dbReference type="AlphaFoldDB" id="A0A432WI61"/>
<feature type="transmembrane region" description="Helical" evidence="1">
    <location>
        <begin position="173"/>
        <end position="193"/>
    </location>
</feature>
<keyword evidence="1" id="KW-1133">Transmembrane helix</keyword>
<evidence type="ECO:0000256" key="1">
    <source>
        <dbReference type="SAM" id="Phobius"/>
    </source>
</evidence>
<dbReference type="Pfam" id="PF17113">
    <property type="entry name" value="AmpE"/>
    <property type="match status" value="1"/>
</dbReference>
<organism evidence="2 3">
    <name type="scientific">Aliidiomarina sanyensis</name>
    <dbReference type="NCBI Taxonomy" id="1249555"/>
    <lineage>
        <taxon>Bacteria</taxon>
        <taxon>Pseudomonadati</taxon>
        <taxon>Pseudomonadota</taxon>
        <taxon>Gammaproteobacteria</taxon>
        <taxon>Alteromonadales</taxon>
        <taxon>Idiomarinaceae</taxon>
        <taxon>Aliidiomarina</taxon>
    </lineage>
</organism>
<evidence type="ECO:0000313" key="3">
    <source>
        <dbReference type="Proteomes" id="UP000288405"/>
    </source>
</evidence>
<keyword evidence="1" id="KW-0812">Transmembrane</keyword>
<sequence length="264" mass="29814">MVVLSLLIALILERLRITSENWRLEPTVARWDEWLTEHEQIGPWRKHDLLGPLLLISPAILLAVLLLFSQSYLALLIVNVLVLSLAIGCRPQRAALRQFLLAANRGDQESREEHAKALHYVDDEELTIGQQLIWLNFRYYFAVAFWFAILGAAGALAYVLLRARANEVQKLLAWVEWLPLRAAGFGFLLVGHFSRAMPVWVKSLTRGIEHPPRILGEIAQAAEEVHADEDDHTSEPDAMVNLARRNVILLLVVVAVATLFGWAL</sequence>
<evidence type="ECO:0008006" key="4">
    <source>
        <dbReference type="Google" id="ProtNLM"/>
    </source>
</evidence>
<dbReference type="GO" id="GO:0046677">
    <property type="term" value="P:response to antibiotic"/>
    <property type="evidence" value="ECO:0007669"/>
    <property type="project" value="TreeGrafter"/>
</dbReference>
<keyword evidence="3" id="KW-1185">Reference proteome</keyword>
<dbReference type="PANTHER" id="PTHR38684">
    <property type="entry name" value="PROTEIN AMPE"/>
    <property type="match status" value="1"/>
</dbReference>
<dbReference type="OrthoDB" id="9811967at2"/>
<evidence type="ECO:0000313" key="2">
    <source>
        <dbReference type="EMBL" id="RUO33502.1"/>
    </source>
</evidence>
<feature type="transmembrane region" description="Helical" evidence="1">
    <location>
        <begin position="59"/>
        <end position="87"/>
    </location>
</feature>
<dbReference type="RefSeq" id="WP_126776811.1">
    <property type="nucleotide sequence ID" value="NZ_PIPM01000005.1"/>
</dbReference>
<name>A0A432WI61_9GAMM</name>
<feature type="transmembrane region" description="Helical" evidence="1">
    <location>
        <begin position="139"/>
        <end position="161"/>
    </location>
</feature>
<dbReference type="PANTHER" id="PTHR38684:SF1">
    <property type="entry name" value="PROTEIN AMPE"/>
    <property type="match status" value="1"/>
</dbReference>
<gene>
    <name evidence="2" type="ORF">CWE11_06590</name>
</gene>
<dbReference type="EMBL" id="PIPM01000005">
    <property type="protein sequence ID" value="RUO33502.1"/>
    <property type="molecule type" value="Genomic_DNA"/>
</dbReference>
<dbReference type="InterPro" id="IPR052966">
    <property type="entry name" value="Beta-lactamase_Reg"/>
</dbReference>
<protein>
    <recommendedName>
        <fullName evidence="4">Regulatory signaling modulator protein AmpE</fullName>
    </recommendedName>
</protein>
<feature type="transmembrane region" description="Helical" evidence="1">
    <location>
        <begin position="247"/>
        <end position="263"/>
    </location>
</feature>
<dbReference type="Proteomes" id="UP000288405">
    <property type="component" value="Unassembled WGS sequence"/>
</dbReference>
<keyword evidence="1" id="KW-0472">Membrane</keyword>